<evidence type="ECO:0000313" key="3">
    <source>
        <dbReference type="Proteomes" id="UP000293172"/>
    </source>
</evidence>
<feature type="domain" description="Extensin-like C-terminal" evidence="1">
    <location>
        <begin position="60"/>
        <end position="229"/>
    </location>
</feature>
<dbReference type="Proteomes" id="UP000293172">
    <property type="component" value="Unassembled WGS sequence"/>
</dbReference>
<reference evidence="2 3" key="1">
    <citation type="submission" date="2018-06" db="EMBL/GenBank/DDBJ databases">
        <title>Three novel Pseudomonas species isolated from symptomatic oak.</title>
        <authorList>
            <person name="Bueno-Gonzalez V."/>
            <person name="Brady C."/>
        </authorList>
    </citation>
    <scope>NUCLEOTIDE SEQUENCE [LARGE SCALE GENOMIC DNA]</scope>
    <source>
        <strain evidence="2 3">P6B</strain>
    </source>
</reference>
<evidence type="ECO:0000313" key="2">
    <source>
        <dbReference type="EMBL" id="TBU86550.1"/>
    </source>
</evidence>
<gene>
    <name evidence="2" type="ORF">DNK44_22625</name>
</gene>
<dbReference type="InterPro" id="IPR009683">
    <property type="entry name" value="Extensin-like_C"/>
</dbReference>
<comment type="caution">
    <text evidence="2">The sequence shown here is derived from an EMBL/GenBank/DDBJ whole genome shotgun (WGS) entry which is preliminary data.</text>
</comment>
<proteinExistence type="predicted"/>
<evidence type="ECO:0000259" key="1">
    <source>
        <dbReference type="Pfam" id="PF06904"/>
    </source>
</evidence>
<dbReference type="Pfam" id="PF06904">
    <property type="entry name" value="Extensin-like_C"/>
    <property type="match status" value="1"/>
</dbReference>
<organism evidence="2 3">
    <name type="scientific">Phytopseudomonas dryadis</name>
    <dbReference type="NCBI Taxonomy" id="2487520"/>
    <lineage>
        <taxon>Bacteria</taxon>
        <taxon>Pseudomonadati</taxon>
        <taxon>Pseudomonadota</taxon>
        <taxon>Gammaproteobacteria</taxon>
        <taxon>Pseudomonadales</taxon>
        <taxon>Pseudomonadaceae</taxon>
        <taxon>Phytopseudomonas</taxon>
    </lineage>
</organism>
<accession>A0A4Q9QTS2</accession>
<dbReference type="AlphaFoldDB" id="A0A4Q9QTS2"/>
<name>A0A4Q9QTS2_9GAMM</name>
<protein>
    <submittedName>
        <fullName evidence="2">Extensin</fullName>
    </submittedName>
</protein>
<dbReference type="OrthoDB" id="9809788at2"/>
<sequence>MRNFLVALLLLVVLGGPLALYRQWIDVPPRWNPWAPLDIRDAPNWLTAYKLRRLQGDSALCRTVLDSSSLRYVPLPDSMANADCPLTNTVRVQGSDVGLSSSFIATCPVAAAFALFERHGLQPAAQQTFGQRVSTVEHVGSFACRSIAGSQRRSQHASANALDIVGFRLADGRRISVLRDWPGSGEKALFLRQVQQAACASFNTTLGPEYNAAHRDHFHLDMGTFRMCR</sequence>
<dbReference type="RefSeq" id="WP_131199113.1">
    <property type="nucleotide sequence ID" value="NZ_QJUL01000049.1"/>
</dbReference>
<dbReference type="EMBL" id="QJUL01000049">
    <property type="protein sequence ID" value="TBU86550.1"/>
    <property type="molecule type" value="Genomic_DNA"/>
</dbReference>